<dbReference type="InParanoid" id="E2A843"/>
<evidence type="ECO:0000313" key="2">
    <source>
        <dbReference type="Proteomes" id="UP000000311"/>
    </source>
</evidence>
<dbReference type="InterPro" id="IPR036875">
    <property type="entry name" value="Znf_CCHC_sf"/>
</dbReference>
<dbReference type="Proteomes" id="UP000000311">
    <property type="component" value="Unassembled WGS sequence"/>
</dbReference>
<dbReference type="Pfam" id="PF14223">
    <property type="entry name" value="Retrotran_gag_2"/>
    <property type="match status" value="1"/>
</dbReference>
<reference evidence="1 2" key="1">
    <citation type="journal article" date="2010" name="Science">
        <title>Genomic comparison of the ants Camponotus floridanus and Harpegnathos saltator.</title>
        <authorList>
            <person name="Bonasio R."/>
            <person name="Zhang G."/>
            <person name="Ye C."/>
            <person name="Mutti N.S."/>
            <person name="Fang X."/>
            <person name="Qin N."/>
            <person name="Donahue G."/>
            <person name="Yang P."/>
            <person name="Li Q."/>
            <person name="Li C."/>
            <person name="Zhang P."/>
            <person name="Huang Z."/>
            <person name="Berger S.L."/>
            <person name="Reinberg D."/>
            <person name="Wang J."/>
            <person name="Liebig J."/>
        </authorList>
    </citation>
    <scope>NUCLEOTIDE SEQUENCE [LARGE SCALE GENOMIC DNA]</scope>
    <source>
        <strain evidence="2">C129</strain>
    </source>
</reference>
<dbReference type="AlphaFoldDB" id="E2A843"/>
<proteinExistence type="predicted"/>
<name>E2A843_CAMFO</name>
<accession>E2A843</accession>
<sequence>ELQSIMLLHSLPESFENFRCAIESRDELPTPENLKIKILDENTTRRQRGQVDDRAMFARKGKPNIKRISKATNKSIDKTKDSDATFKYRCHRCRKIDHKAIDCPEKDERCTKRH</sequence>
<dbReference type="OMA" id="AMFARKG"/>
<dbReference type="OrthoDB" id="7682542at2759"/>
<evidence type="ECO:0000313" key="1">
    <source>
        <dbReference type="EMBL" id="EFN70396.1"/>
    </source>
</evidence>
<evidence type="ECO:0008006" key="3">
    <source>
        <dbReference type="Google" id="ProtNLM"/>
    </source>
</evidence>
<gene>
    <name evidence="1" type="ORF">EAG_00232</name>
</gene>
<keyword evidence="2" id="KW-1185">Reference proteome</keyword>
<dbReference type="SUPFAM" id="SSF57756">
    <property type="entry name" value="Retrovirus zinc finger-like domains"/>
    <property type="match status" value="1"/>
</dbReference>
<dbReference type="GO" id="GO:0003676">
    <property type="term" value="F:nucleic acid binding"/>
    <property type="evidence" value="ECO:0007669"/>
    <property type="project" value="InterPro"/>
</dbReference>
<feature type="non-terminal residue" evidence="1">
    <location>
        <position position="1"/>
    </location>
</feature>
<dbReference type="EMBL" id="GL437494">
    <property type="protein sequence ID" value="EFN70396.1"/>
    <property type="molecule type" value="Genomic_DNA"/>
</dbReference>
<protein>
    <recommendedName>
        <fullName evidence="3">CCHC-type domain-containing protein</fullName>
    </recommendedName>
</protein>
<organism evidence="2">
    <name type="scientific">Camponotus floridanus</name>
    <name type="common">Florida carpenter ant</name>
    <dbReference type="NCBI Taxonomy" id="104421"/>
    <lineage>
        <taxon>Eukaryota</taxon>
        <taxon>Metazoa</taxon>
        <taxon>Ecdysozoa</taxon>
        <taxon>Arthropoda</taxon>
        <taxon>Hexapoda</taxon>
        <taxon>Insecta</taxon>
        <taxon>Pterygota</taxon>
        <taxon>Neoptera</taxon>
        <taxon>Endopterygota</taxon>
        <taxon>Hymenoptera</taxon>
        <taxon>Apocrita</taxon>
        <taxon>Aculeata</taxon>
        <taxon>Formicoidea</taxon>
        <taxon>Formicidae</taxon>
        <taxon>Formicinae</taxon>
        <taxon>Camponotus</taxon>
    </lineage>
</organism>
<feature type="non-terminal residue" evidence="1">
    <location>
        <position position="114"/>
    </location>
</feature>
<dbReference type="GO" id="GO:0008270">
    <property type="term" value="F:zinc ion binding"/>
    <property type="evidence" value="ECO:0007669"/>
    <property type="project" value="InterPro"/>
</dbReference>